<sequence>MANRETQTMKNDDLRRAFDTCLPNSSEQEREWRMHVFPAWRKMFPSISHICRFLQHPECMLQQNSRGVVLLIQQNGVRFIAKRSLRQERRWWSQLTSLYRGGEGARSSQNLARLIEAGLPAPQPVFVLERRRFGMIVASWACYEYAEGLTCTCEDVKEIAAMLRRIHAVGWVHRDPHVQNFLRHEGEIRILDCARARPWRSRYARMYDVVLLDNCCPGSVSLYGVSERDPMFRLAKAQNNLIKSWRRIKRRWRHCSPESFIFIA</sequence>
<dbReference type="SUPFAM" id="SSF56112">
    <property type="entry name" value="Protein kinase-like (PK-like)"/>
    <property type="match status" value="1"/>
</dbReference>
<dbReference type="InterPro" id="IPR011009">
    <property type="entry name" value="Kinase-like_dom_sf"/>
</dbReference>
<gene>
    <name evidence="1" type="ORF">U14_05178</name>
</gene>
<dbReference type="Pfam" id="PF06176">
    <property type="entry name" value="WaaY"/>
    <property type="match status" value="1"/>
</dbReference>
<reference evidence="1" key="1">
    <citation type="journal article" date="2015" name="PeerJ">
        <title>First genomic representation of candidate bacterial phylum KSB3 points to enhanced environmental sensing as a trigger of wastewater bulking.</title>
        <authorList>
            <person name="Sekiguchi Y."/>
            <person name="Ohashi A."/>
            <person name="Parks D.H."/>
            <person name="Yamauchi T."/>
            <person name="Tyson G.W."/>
            <person name="Hugenholtz P."/>
        </authorList>
    </citation>
    <scope>NUCLEOTIDE SEQUENCE [LARGE SCALE GENOMIC DNA]</scope>
</reference>
<name>A0A081BR72_9BACT</name>
<organism evidence="1">
    <name type="scientific">Candidatus Moduliflexus flocculans</name>
    <dbReference type="NCBI Taxonomy" id="1499966"/>
    <lineage>
        <taxon>Bacteria</taxon>
        <taxon>Candidatus Moduliflexota</taxon>
        <taxon>Candidatus Moduliflexia</taxon>
        <taxon>Candidatus Moduliflexales</taxon>
        <taxon>Candidatus Moduliflexaceae</taxon>
    </lineage>
</organism>
<accession>A0A081BR72</accession>
<dbReference type="AlphaFoldDB" id="A0A081BR72"/>
<proteinExistence type="predicted"/>
<dbReference type="InterPro" id="IPR009330">
    <property type="entry name" value="LipoPS_heptP_kinase"/>
</dbReference>
<keyword evidence="2" id="KW-1185">Reference proteome</keyword>
<protein>
    <submittedName>
        <fullName evidence="1">Lipopolysaccharide core biosynthesis protein rfaY</fullName>
    </submittedName>
</protein>
<dbReference type="HOGENOM" id="CLU_1052366_0_0_0"/>
<dbReference type="Proteomes" id="UP000030700">
    <property type="component" value="Unassembled WGS sequence"/>
</dbReference>
<dbReference type="EMBL" id="DF820460">
    <property type="protein sequence ID" value="GAK53903.1"/>
    <property type="molecule type" value="Genomic_DNA"/>
</dbReference>
<evidence type="ECO:0000313" key="2">
    <source>
        <dbReference type="Proteomes" id="UP000030700"/>
    </source>
</evidence>
<evidence type="ECO:0000313" key="1">
    <source>
        <dbReference type="EMBL" id="GAK53903.1"/>
    </source>
</evidence>
<dbReference type="STRING" id="1499966.U14_05178"/>